<dbReference type="EMBL" id="MU825398">
    <property type="protein sequence ID" value="KAJ7393520.1"/>
    <property type="molecule type" value="Genomic_DNA"/>
</dbReference>
<reference evidence="1" key="1">
    <citation type="submission" date="2023-01" db="EMBL/GenBank/DDBJ databases">
        <title>Genome assembly of the deep-sea coral Lophelia pertusa.</title>
        <authorList>
            <person name="Herrera S."/>
            <person name="Cordes E."/>
        </authorList>
    </citation>
    <scope>NUCLEOTIDE SEQUENCE</scope>
    <source>
        <strain evidence="1">USNM1676648</strain>
        <tissue evidence="1">Polyp</tissue>
    </source>
</reference>
<accession>A0A9X0A5G3</accession>
<dbReference type="AlphaFoldDB" id="A0A9X0A5G3"/>
<gene>
    <name evidence="1" type="ORF">OS493_006504</name>
</gene>
<protein>
    <submittedName>
        <fullName evidence="1">Uncharacterized protein</fullName>
    </submittedName>
</protein>
<sequence length="112" mass="12807">MEKKLNKLEMNCNHFSYDIHAQTAVSQLQLSARLLVFNYVTTLYSSSGSGRYPGYFTRERPGSFKHIQTKQIDAFVRPSTKQAKQIRRCCGRKLMNTELDNRALKNGAKCNG</sequence>
<name>A0A9X0A5G3_9CNID</name>
<evidence type="ECO:0000313" key="1">
    <source>
        <dbReference type="EMBL" id="KAJ7393520.1"/>
    </source>
</evidence>
<dbReference type="Proteomes" id="UP001163046">
    <property type="component" value="Unassembled WGS sequence"/>
</dbReference>
<evidence type="ECO:0000313" key="2">
    <source>
        <dbReference type="Proteomes" id="UP001163046"/>
    </source>
</evidence>
<proteinExistence type="predicted"/>
<comment type="caution">
    <text evidence="1">The sequence shown here is derived from an EMBL/GenBank/DDBJ whole genome shotgun (WGS) entry which is preliminary data.</text>
</comment>
<organism evidence="1 2">
    <name type="scientific">Desmophyllum pertusum</name>
    <dbReference type="NCBI Taxonomy" id="174260"/>
    <lineage>
        <taxon>Eukaryota</taxon>
        <taxon>Metazoa</taxon>
        <taxon>Cnidaria</taxon>
        <taxon>Anthozoa</taxon>
        <taxon>Hexacorallia</taxon>
        <taxon>Scleractinia</taxon>
        <taxon>Caryophylliina</taxon>
        <taxon>Caryophylliidae</taxon>
        <taxon>Desmophyllum</taxon>
    </lineage>
</organism>
<keyword evidence="2" id="KW-1185">Reference proteome</keyword>